<comment type="caution">
    <text evidence="1">The sequence shown here is derived from an EMBL/GenBank/DDBJ whole genome shotgun (WGS) entry which is preliminary data.</text>
</comment>
<dbReference type="EMBL" id="MU859080">
    <property type="protein sequence ID" value="KAK3955090.1"/>
    <property type="molecule type" value="Genomic_DNA"/>
</dbReference>
<keyword evidence="2" id="KW-1185">Reference proteome</keyword>
<protein>
    <submittedName>
        <fullName evidence="1">Uncharacterized protein</fullName>
    </submittedName>
</protein>
<sequence length="75" mass="8448">TKQGLKAFRPKTHLYYNRHNANSSLTIHGFWKIEQTNISSLLHSQLPPTINGRAAEASLIYSTPLASIRHYISDA</sequence>
<reference evidence="1" key="2">
    <citation type="submission" date="2023-06" db="EMBL/GenBank/DDBJ databases">
        <authorList>
            <consortium name="Lawrence Berkeley National Laboratory"/>
            <person name="Mondo S.J."/>
            <person name="Hensen N."/>
            <person name="Bonometti L."/>
            <person name="Westerberg I."/>
            <person name="Brannstrom I.O."/>
            <person name="Guillou S."/>
            <person name="Cros-Aarteil S."/>
            <person name="Calhoun S."/>
            <person name="Haridas S."/>
            <person name="Kuo A."/>
            <person name="Pangilinan J."/>
            <person name="Riley R."/>
            <person name="Labutti K."/>
            <person name="Andreopoulos B."/>
            <person name="Lipzen A."/>
            <person name="Chen C."/>
            <person name="Yanf M."/>
            <person name="Daum C."/>
            <person name="Ng V."/>
            <person name="Clum A."/>
            <person name="Steindorff A."/>
            <person name="Ohm R."/>
            <person name="Martin F."/>
            <person name="Silar P."/>
            <person name="Natvig D."/>
            <person name="Lalanne C."/>
            <person name="Gautier V."/>
            <person name="Ament-Velasquez S.L."/>
            <person name="Kruys A."/>
            <person name="Hutchinson M.I."/>
            <person name="Powell A.J."/>
            <person name="Barry K."/>
            <person name="Miller A.N."/>
            <person name="Grigoriev I.V."/>
            <person name="Debuchy R."/>
            <person name="Gladieux P."/>
            <person name="Thoren M.H."/>
            <person name="Johannesson H."/>
        </authorList>
    </citation>
    <scope>NUCLEOTIDE SEQUENCE</scope>
    <source>
        <strain evidence="1">CBS 626.80</strain>
    </source>
</reference>
<reference evidence="1" key="1">
    <citation type="journal article" date="2023" name="Mol. Phylogenet. Evol.">
        <title>Genome-scale phylogeny and comparative genomics of the fungal order Sordariales.</title>
        <authorList>
            <person name="Hensen N."/>
            <person name="Bonometti L."/>
            <person name="Westerberg I."/>
            <person name="Brannstrom I.O."/>
            <person name="Guillou S."/>
            <person name="Cros-Aarteil S."/>
            <person name="Calhoun S."/>
            <person name="Haridas S."/>
            <person name="Kuo A."/>
            <person name="Mondo S."/>
            <person name="Pangilinan J."/>
            <person name="Riley R."/>
            <person name="LaButti K."/>
            <person name="Andreopoulos B."/>
            <person name="Lipzen A."/>
            <person name="Chen C."/>
            <person name="Yan M."/>
            <person name="Daum C."/>
            <person name="Ng V."/>
            <person name="Clum A."/>
            <person name="Steindorff A."/>
            <person name="Ohm R.A."/>
            <person name="Martin F."/>
            <person name="Silar P."/>
            <person name="Natvig D.O."/>
            <person name="Lalanne C."/>
            <person name="Gautier V."/>
            <person name="Ament-Velasquez S.L."/>
            <person name="Kruys A."/>
            <person name="Hutchinson M.I."/>
            <person name="Powell A.J."/>
            <person name="Barry K."/>
            <person name="Miller A.N."/>
            <person name="Grigoriev I.V."/>
            <person name="Debuchy R."/>
            <person name="Gladieux P."/>
            <person name="Hiltunen Thoren M."/>
            <person name="Johannesson H."/>
        </authorList>
    </citation>
    <scope>NUCLEOTIDE SEQUENCE</scope>
    <source>
        <strain evidence="1">CBS 626.80</strain>
    </source>
</reference>
<dbReference type="AlphaFoldDB" id="A0AAN6NZS4"/>
<evidence type="ECO:0000313" key="1">
    <source>
        <dbReference type="EMBL" id="KAK3955090.1"/>
    </source>
</evidence>
<accession>A0AAN6NZS4</accession>
<dbReference type="Proteomes" id="UP001303222">
    <property type="component" value="Unassembled WGS sequence"/>
</dbReference>
<evidence type="ECO:0000313" key="2">
    <source>
        <dbReference type="Proteomes" id="UP001303222"/>
    </source>
</evidence>
<name>A0AAN6NZS4_9PEZI</name>
<feature type="non-terminal residue" evidence="1">
    <location>
        <position position="1"/>
    </location>
</feature>
<proteinExistence type="predicted"/>
<organism evidence="1 2">
    <name type="scientific">Pseudoneurospora amorphoporcata</name>
    <dbReference type="NCBI Taxonomy" id="241081"/>
    <lineage>
        <taxon>Eukaryota</taxon>
        <taxon>Fungi</taxon>
        <taxon>Dikarya</taxon>
        <taxon>Ascomycota</taxon>
        <taxon>Pezizomycotina</taxon>
        <taxon>Sordariomycetes</taxon>
        <taxon>Sordariomycetidae</taxon>
        <taxon>Sordariales</taxon>
        <taxon>Sordariaceae</taxon>
        <taxon>Pseudoneurospora</taxon>
    </lineage>
</organism>
<gene>
    <name evidence="1" type="ORF">QBC32DRAFT_206158</name>
</gene>